<evidence type="ECO:0000256" key="1">
    <source>
        <dbReference type="ARBA" id="ARBA00009923"/>
    </source>
</evidence>
<dbReference type="SUPFAM" id="SSF55797">
    <property type="entry name" value="PR-1-like"/>
    <property type="match status" value="1"/>
</dbReference>
<dbReference type="AlphaFoldDB" id="G5BGH3"/>
<dbReference type="EMBL" id="JH170191">
    <property type="protein sequence ID" value="EHB08384.1"/>
    <property type="molecule type" value="Genomic_DNA"/>
</dbReference>
<dbReference type="PROSITE" id="PS01010">
    <property type="entry name" value="CRISP_2"/>
    <property type="match status" value="1"/>
</dbReference>
<dbReference type="PROSITE" id="PS51670">
    <property type="entry name" value="SHKT"/>
    <property type="match status" value="1"/>
</dbReference>
<evidence type="ECO:0000259" key="4">
    <source>
        <dbReference type="PROSITE" id="PS51670"/>
    </source>
</evidence>
<evidence type="ECO:0000256" key="2">
    <source>
        <dbReference type="ARBA" id="ARBA00023157"/>
    </source>
</evidence>
<feature type="domain" description="ShKT" evidence="4">
    <location>
        <begin position="216"/>
        <end position="249"/>
    </location>
</feature>
<protein>
    <submittedName>
        <fullName evidence="5">Pseudechetoxin-like protein</fullName>
    </submittedName>
</protein>
<comment type="similarity">
    <text evidence="1">Belongs to the CRISP family.</text>
</comment>
<reference evidence="5 6" key="1">
    <citation type="journal article" date="2011" name="Nature">
        <title>Genome sequencing reveals insights into physiology and longevity of the naked mole rat.</title>
        <authorList>
            <person name="Kim E.B."/>
            <person name="Fang X."/>
            <person name="Fushan A.A."/>
            <person name="Huang Z."/>
            <person name="Lobanov A.V."/>
            <person name="Han L."/>
            <person name="Marino S.M."/>
            <person name="Sun X."/>
            <person name="Turanov A.A."/>
            <person name="Yang P."/>
            <person name="Yim S.H."/>
            <person name="Zhao X."/>
            <person name="Kasaikina M.V."/>
            <person name="Stoletzki N."/>
            <person name="Peng C."/>
            <person name="Polak P."/>
            <person name="Xiong Z."/>
            <person name="Kiezun A."/>
            <person name="Zhu Y."/>
            <person name="Chen Y."/>
            <person name="Kryukov G.V."/>
            <person name="Zhang Q."/>
            <person name="Peshkin L."/>
            <person name="Yang L."/>
            <person name="Bronson R.T."/>
            <person name="Buffenstein R."/>
            <person name="Wang B."/>
            <person name="Han C."/>
            <person name="Li Q."/>
            <person name="Chen L."/>
            <person name="Zhao W."/>
            <person name="Sunyaev S.R."/>
            <person name="Park T.J."/>
            <person name="Zhang G."/>
            <person name="Wang J."/>
            <person name="Gladyshev V.N."/>
        </authorList>
    </citation>
    <scope>NUCLEOTIDE SEQUENCE [LARGE SCALE GENOMIC DNA]</scope>
</reference>
<dbReference type="GO" id="GO:0005576">
    <property type="term" value="C:extracellular region"/>
    <property type="evidence" value="ECO:0007669"/>
    <property type="project" value="InterPro"/>
</dbReference>
<dbReference type="InterPro" id="IPR002413">
    <property type="entry name" value="V5_allergen-like"/>
</dbReference>
<dbReference type="SMART" id="SM00198">
    <property type="entry name" value="SCP"/>
    <property type="match status" value="1"/>
</dbReference>
<keyword evidence="2 3" id="KW-1015">Disulfide bond</keyword>
<dbReference type="Gene3D" id="1.10.10.740">
    <property type="entry name" value="Crisp domain"/>
    <property type="match status" value="1"/>
</dbReference>
<evidence type="ECO:0000313" key="5">
    <source>
        <dbReference type="EMBL" id="EHB08384.1"/>
    </source>
</evidence>
<dbReference type="Proteomes" id="UP000006813">
    <property type="component" value="Unassembled WGS sequence"/>
</dbReference>
<dbReference type="InterPro" id="IPR035940">
    <property type="entry name" value="CAP_sf"/>
</dbReference>
<name>G5BGH3_HETGA</name>
<dbReference type="Pfam" id="PF00188">
    <property type="entry name" value="CAP"/>
    <property type="match status" value="1"/>
</dbReference>
<dbReference type="Pfam" id="PF08562">
    <property type="entry name" value="Crisp"/>
    <property type="match status" value="1"/>
</dbReference>
<dbReference type="InterPro" id="IPR014044">
    <property type="entry name" value="CAP_dom"/>
</dbReference>
<dbReference type="PANTHER" id="PTHR10334">
    <property type="entry name" value="CYSTEINE-RICH SECRETORY PROTEIN-RELATED"/>
    <property type="match status" value="1"/>
</dbReference>
<dbReference type="InterPro" id="IPR003582">
    <property type="entry name" value="ShKT_dom"/>
</dbReference>
<dbReference type="InterPro" id="IPR042076">
    <property type="entry name" value="Crisp-like_dom"/>
</dbReference>
<dbReference type="FunCoup" id="G5BGH3">
    <property type="interactions" value="81"/>
</dbReference>
<dbReference type="FunFam" id="3.40.33.10:FF:000005">
    <property type="entry name" value="Cysteine-rich secretory protein 2"/>
    <property type="match status" value="1"/>
</dbReference>
<dbReference type="InterPro" id="IPR001283">
    <property type="entry name" value="CRISP-related"/>
</dbReference>
<dbReference type="InterPro" id="IPR018244">
    <property type="entry name" value="Allrgn_V5/Tpx1_CS"/>
</dbReference>
<comment type="caution">
    <text evidence="3">Lacks conserved residue(s) required for the propagation of feature annotation.</text>
</comment>
<dbReference type="FunFam" id="1.10.10.740:FF:000001">
    <property type="entry name" value="Cysteine-rich secretory protein 2"/>
    <property type="match status" value="1"/>
</dbReference>
<evidence type="ECO:0000313" key="6">
    <source>
        <dbReference type="Proteomes" id="UP000006813"/>
    </source>
</evidence>
<evidence type="ECO:0000256" key="3">
    <source>
        <dbReference type="PROSITE-ProRule" id="PRU01005"/>
    </source>
</evidence>
<dbReference type="Gene3D" id="3.40.33.10">
    <property type="entry name" value="CAP"/>
    <property type="match status" value="1"/>
</dbReference>
<dbReference type="InParanoid" id="G5BGH3"/>
<dbReference type="PROSITE" id="PS01009">
    <property type="entry name" value="CRISP_1"/>
    <property type="match status" value="1"/>
</dbReference>
<dbReference type="InterPro" id="IPR013871">
    <property type="entry name" value="Cysteine_rich_secretory"/>
</dbReference>
<feature type="disulfide bond" evidence="3">
    <location>
        <begin position="225"/>
        <end position="243"/>
    </location>
</feature>
<dbReference type="PRINTS" id="PR00838">
    <property type="entry name" value="V5ALLERGEN"/>
</dbReference>
<sequence length="254" mass="28349">MPNQPAADRQACACPTEVLSQVENTKLAWAMATIHWTPALLLCTATWFHTTKMQRTLEHQTTVLSPTVPGPETWNAEVAKNAEIWAKKCIFSHSPKDQRKISFADCGENYFLSSDPRTWSYVIQSFYDEVKDFKYGLGNIRANAITGHYTQLVWATSHQLGCALAHCPHKNYKYFYVCQYCPTGNNVRTMKTPYKIGQPCGDCPGHCDNGLCTNPCMHADTISNCAALVKQHGCGIKITKESCKATCKCPSEIK</sequence>
<proteinExistence type="inferred from homology"/>
<organism evidence="5 6">
    <name type="scientific">Heterocephalus glaber</name>
    <name type="common">Naked mole rat</name>
    <dbReference type="NCBI Taxonomy" id="10181"/>
    <lineage>
        <taxon>Eukaryota</taxon>
        <taxon>Metazoa</taxon>
        <taxon>Chordata</taxon>
        <taxon>Craniata</taxon>
        <taxon>Vertebrata</taxon>
        <taxon>Euteleostomi</taxon>
        <taxon>Mammalia</taxon>
        <taxon>Eutheria</taxon>
        <taxon>Euarchontoglires</taxon>
        <taxon>Glires</taxon>
        <taxon>Rodentia</taxon>
        <taxon>Hystricomorpha</taxon>
        <taxon>Bathyergidae</taxon>
        <taxon>Heterocephalus</taxon>
    </lineage>
</organism>
<accession>G5BGH3</accession>
<dbReference type="STRING" id="10181.G5BGH3"/>
<dbReference type="PRINTS" id="PR00837">
    <property type="entry name" value="V5TPXLIKE"/>
</dbReference>
<gene>
    <name evidence="5" type="ORF">GW7_03043</name>
</gene>
<dbReference type="SUPFAM" id="SSF57546">
    <property type="entry name" value="Crisp domain-like"/>
    <property type="match status" value="1"/>
</dbReference>
<feature type="disulfide bond" evidence="3">
    <location>
        <begin position="234"/>
        <end position="247"/>
    </location>
</feature>